<comment type="subcellular location">
    <subcellularLocation>
        <location evidence="1 7">Periplasm</location>
    </subcellularLocation>
</comment>
<evidence type="ECO:0000256" key="2">
    <source>
        <dbReference type="ARBA" id="ARBA00005791"/>
    </source>
</evidence>
<proteinExistence type="inferred from homology"/>
<keyword evidence="6" id="KW-0676">Redox-active center</keyword>
<feature type="domain" description="Thioredoxin" evidence="10">
    <location>
        <begin position="14"/>
        <end position="200"/>
    </location>
</feature>
<evidence type="ECO:0000313" key="12">
    <source>
        <dbReference type="Proteomes" id="UP000535589"/>
    </source>
</evidence>
<dbReference type="InterPro" id="IPR013766">
    <property type="entry name" value="Thioredoxin_domain"/>
</dbReference>
<gene>
    <name evidence="11" type="ORF">HGP28_03820</name>
</gene>
<name>A0A7X8TNS5_9VIBR</name>
<dbReference type="Proteomes" id="UP000535589">
    <property type="component" value="Unassembled WGS sequence"/>
</dbReference>
<evidence type="ECO:0000259" key="10">
    <source>
        <dbReference type="PROSITE" id="PS51352"/>
    </source>
</evidence>
<dbReference type="RefSeq" id="WP_168835135.1">
    <property type="nucleotide sequence ID" value="NZ_JABAIK010000003.1"/>
</dbReference>
<dbReference type="CDD" id="cd03019">
    <property type="entry name" value="DsbA_DsbA"/>
    <property type="match status" value="1"/>
</dbReference>
<feature type="chain" id="PRO_5031140401" description="Thiol:disulfide interchange protein" evidence="9">
    <location>
        <begin position="21"/>
        <end position="201"/>
    </location>
</feature>
<sequence length="201" mass="22621">MLKKIWLGAITLIITLSAQAAQFEEGKHYTVISGQTKAVNPVVTEFFSFYCPHCYQFEGVIAQLKPQLPDEAKLQKVHVSFMGNSMAVPMAKSYATMVALGVEETMVPVMFEQIHVKRQAPKDEAALRQLFVDYGVDGAKFDAAYNSFAVNSMQKRFDKAFEQSQLSGVPAVMVNDKYIVKTEHITTYDEYNQLVNYLLTL</sequence>
<evidence type="ECO:0000256" key="5">
    <source>
        <dbReference type="ARBA" id="ARBA00023157"/>
    </source>
</evidence>
<dbReference type="InterPro" id="IPR017937">
    <property type="entry name" value="Thioredoxin_CS"/>
</dbReference>
<feature type="disulfide bond" description="Redox-active" evidence="8">
    <location>
        <begin position="51"/>
        <end position="54"/>
    </location>
</feature>
<dbReference type="EMBL" id="JABAIK010000003">
    <property type="protein sequence ID" value="NLS12019.1"/>
    <property type="molecule type" value="Genomic_DNA"/>
</dbReference>
<evidence type="ECO:0000313" key="11">
    <source>
        <dbReference type="EMBL" id="NLS12019.1"/>
    </source>
</evidence>
<dbReference type="AlphaFoldDB" id="A0A7X8TNS5"/>
<evidence type="ECO:0000256" key="4">
    <source>
        <dbReference type="ARBA" id="ARBA00022764"/>
    </source>
</evidence>
<dbReference type="InterPro" id="IPR050824">
    <property type="entry name" value="Thiol_disulfide_DsbA"/>
</dbReference>
<reference evidence="11 12" key="1">
    <citation type="submission" date="2020-04" db="EMBL/GenBank/DDBJ databases">
        <title>Vibrio sp. SM6, a novel species isolated from seawater.</title>
        <authorList>
            <person name="Wang X."/>
        </authorList>
    </citation>
    <scope>NUCLEOTIDE SEQUENCE [LARGE SCALE GENOMIC DNA]</scope>
    <source>
        <strain evidence="11 12">SM6</strain>
    </source>
</reference>
<keyword evidence="3 9" id="KW-0732">Signal</keyword>
<dbReference type="InterPro" id="IPR001853">
    <property type="entry name" value="DSBA-like_thioredoxin_dom"/>
</dbReference>
<dbReference type="InterPro" id="IPR023205">
    <property type="entry name" value="DsbA/DsbL"/>
</dbReference>
<dbReference type="SUPFAM" id="SSF52833">
    <property type="entry name" value="Thioredoxin-like"/>
    <property type="match status" value="1"/>
</dbReference>
<dbReference type="PROSITE" id="PS51352">
    <property type="entry name" value="THIOREDOXIN_2"/>
    <property type="match status" value="1"/>
</dbReference>
<protein>
    <recommendedName>
        <fullName evidence="7">Thiol:disulfide interchange protein</fullName>
    </recommendedName>
</protein>
<dbReference type="PANTHER" id="PTHR35891:SF2">
    <property type="entry name" value="THIOL:DISULFIDE INTERCHANGE PROTEIN DSBA"/>
    <property type="match status" value="1"/>
</dbReference>
<comment type="caution">
    <text evidence="11">The sequence shown here is derived from an EMBL/GenBank/DDBJ whole genome shotgun (WGS) entry which is preliminary data.</text>
</comment>
<evidence type="ECO:0000256" key="1">
    <source>
        <dbReference type="ARBA" id="ARBA00004418"/>
    </source>
</evidence>
<dbReference type="GO" id="GO:0042597">
    <property type="term" value="C:periplasmic space"/>
    <property type="evidence" value="ECO:0007669"/>
    <property type="project" value="UniProtKB-SubCell"/>
</dbReference>
<evidence type="ECO:0000256" key="6">
    <source>
        <dbReference type="ARBA" id="ARBA00023284"/>
    </source>
</evidence>
<evidence type="ECO:0000256" key="9">
    <source>
        <dbReference type="SAM" id="SignalP"/>
    </source>
</evidence>
<evidence type="ECO:0000256" key="3">
    <source>
        <dbReference type="ARBA" id="ARBA00022729"/>
    </source>
</evidence>
<comment type="similarity">
    <text evidence="2">Belongs to the thioredoxin family. DsbA subfamily.</text>
</comment>
<dbReference type="PROSITE" id="PS00194">
    <property type="entry name" value="THIOREDOXIN_1"/>
    <property type="match status" value="1"/>
</dbReference>
<organism evidence="11 12">
    <name type="scientific">Vibrio agarilyticus</name>
    <dbReference type="NCBI Taxonomy" id="2726741"/>
    <lineage>
        <taxon>Bacteria</taxon>
        <taxon>Pseudomonadati</taxon>
        <taxon>Pseudomonadota</taxon>
        <taxon>Gammaproteobacteria</taxon>
        <taxon>Vibrionales</taxon>
        <taxon>Vibrionaceae</taxon>
        <taxon>Vibrio</taxon>
    </lineage>
</organism>
<keyword evidence="12" id="KW-1185">Reference proteome</keyword>
<evidence type="ECO:0000256" key="8">
    <source>
        <dbReference type="PIRSR" id="PIRSR001488-1"/>
    </source>
</evidence>
<dbReference type="GO" id="GO:0015036">
    <property type="term" value="F:disulfide oxidoreductase activity"/>
    <property type="evidence" value="ECO:0007669"/>
    <property type="project" value="UniProtKB-ARBA"/>
</dbReference>
<feature type="signal peptide" evidence="9">
    <location>
        <begin position="1"/>
        <end position="20"/>
    </location>
</feature>
<keyword evidence="5 7" id="KW-1015">Disulfide bond</keyword>
<dbReference type="Gene3D" id="3.40.30.10">
    <property type="entry name" value="Glutaredoxin"/>
    <property type="match status" value="1"/>
</dbReference>
<dbReference type="InterPro" id="IPR036249">
    <property type="entry name" value="Thioredoxin-like_sf"/>
</dbReference>
<evidence type="ECO:0000256" key="7">
    <source>
        <dbReference type="PIRNR" id="PIRNR001488"/>
    </source>
</evidence>
<dbReference type="Pfam" id="PF01323">
    <property type="entry name" value="DSBA"/>
    <property type="match status" value="1"/>
</dbReference>
<accession>A0A7X8TNS5</accession>
<dbReference type="PIRSF" id="PIRSF001488">
    <property type="entry name" value="Tdi_protein"/>
    <property type="match status" value="1"/>
</dbReference>
<dbReference type="PANTHER" id="PTHR35891">
    <property type="entry name" value="THIOL:DISULFIDE INTERCHANGE PROTEIN DSBA"/>
    <property type="match status" value="1"/>
</dbReference>
<keyword evidence="4 7" id="KW-0574">Periplasm</keyword>